<dbReference type="InterPro" id="IPR038670">
    <property type="entry name" value="HslJ-like_sf"/>
</dbReference>
<reference evidence="4" key="1">
    <citation type="journal article" date="2019" name="Int. J. Syst. Evol. Microbiol.">
        <title>The Global Catalogue of Microorganisms (GCM) 10K type strain sequencing project: providing services to taxonomists for standard genome sequencing and annotation.</title>
        <authorList>
            <consortium name="The Broad Institute Genomics Platform"/>
            <consortium name="The Broad Institute Genome Sequencing Center for Infectious Disease"/>
            <person name="Wu L."/>
            <person name="Ma J."/>
        </authorList>
    </citation>
    <scope>NUCLEOTIDE SEQUENCE [LARGE SCALE GENOMIC DNA]</scope>
    <source>
        <strain evidence="4">JCM 18014</strain>
    </source>
</reference>
<dbReference type="InterPro" id="IPR005184">
    <property type="entry name" value="DUF306_Meta_HslJ"/>
</dbReference>
<dbReference type="EMBL" id="BAABHV010000010">
    <property type="protein sequence ID" value="GAA5054058.1"/>
    <property type="molecule type" value="Genomic_DNA"/>
</dbReference>
<dbReference type="PROSITE" id="PS51257">
    <property type="entry name" value="PROKAR_LIPOPROTEIN"/>
    <property type="match status" value="1"/>
</dbReference>
<evidence type="ECO:0000259" key="2">
    <source>
        <dbReference type="Pfam" id="PF03724"/>
    </source>
</evidence>
<sequence>MQLRKPFCLAIGAGSLAACATTPDLSPDERALVSSEWVLVSIMDDNEDVRLRPQFSERHVLNFEADGSLYIQLDCNRGNADWRAYPGSAGSGDLSIGPVASTRALCPEPSYGERLASALRGATGYRVTPGVGTLTIITQDAVFGFEARP</sequence>
<evidence type="ECO:0000256" key="1">
    <source>
        <dbReference type="SAM" id="SignalP"/>
    </source>
</evidence>
<dbReference type="Gene3D" id="2.40.128.270">
    <property type="match status" value="1"/>
</dbReference>
<dbReference type="Pfam" id="PF03724">
    <property type="entry name" value="META"/>
    <property type="match status" value="1"/>
</dbReference>
<gene>
    <name evidence="3" type="ORF">GCM10023208_16540</name>
</gene>
<evidence type="ECO:0000313" key="4">
    <source>
        <dbReference type="Proteomes" id="UP001500518"/>
    </source>
</evidence>
<comment type="caution">
    <text evidence="3">The sequence shown here is derived from an EMBL/GenBank/DDBJ whole genome shotgun (WGS) entry which is preliminary data.</text>
</comment>
<proteinExistence type="predicted"/>
<feature type="chain" id="PRO_5045241113" description="DUF306 domain-containing protein" evidence="1">
    <location>
        <begin position="21"/>
        <end position="149"/>
    </location>
</feature>
<feature type="signal peptide" evidence="1">
    <location>
        <begin position="1"/>
        <end position="20"/>
    </location>
</feature>
<evidence type="ECO:0000313" key="3">
    <source>
        <dbReference type="EMBL" id="GAA5054058.1"/>
    </source>
</evidence>
<dbReference type="Proteomes" id="UP001500518">
    <property type="component" value="Unassembled WGS sequence"/>
</dbReference>
<name>A0ABP9K9A5_9SPHN</name>
<accession>A0ABP9K9A5</accession>
<organism evidence="3 4">
    <name type="scientific">Erythrobacter westpacificensis</name>
    <dbReference type="NCBI Taxonomy" id="1055231"/>
    <lineage>
        <taxon>Bacteria</taxon>
        <taxon>Pseudomonadati</taxon>
        <taxon>Pseudomonadota</taxon>
        <taxon>Alphaproteobacteria</taxon>
        <taxon>Sphingomonadales</taxon>
        <taxon>Erythrobacteraceae</taxon>
        <taxon>Erythrobacter/Porphyrobacter group</taxon>
        <taxon>Erythrobacter</taxon>
    </lineage>
</organism>
<dbReference type="RefSeq" id="WP_346032642.1">
    <property type="nucleotide sequence ID" value="NZ_BAABHV010000010.1"/>
</dbReference>
<feature type="domain" description="DUF306" evidence="2">
    <location>
        <begin position="31"/>
        <end position="140"/>
    </location>
</feature>
<keyword evidence="4" id="KW-1185">Reference proteome</keyword>
<keyword evidence="1" id="KW-0732">Signal</keyword>
<protein>
    <recommendedName>
        <fullName evidence="2">DUF306 domain-containing protein</fullName>
    </recommendedName>
</protein>